<dbReference type="GO" id="GO:0005737">
    <property type="term" value="C:cytoplasm"/>
    <property type="evidence" value="ECO:0007669"/>
    <property type="project" value="TreeGrafter"/>
</dbReference>
<protein>
    <recommendedName>
        <fullName evidence="2">DZIP3-like HEPN domain-containing protein</fullName>
    </recommendedName>
</protein>
<dbReference type="PANTHER" id="PTHR16155">
    <property type="entry name" value="DED DOMAIN-CONTAINING PROTEIN"/>
    <property type="match status" value="1"/>
</dbReference>
<evidence type="ECO:0000259" key="2">
    <source>
        <dbReference type="Pfam" id="PF18738"/>
    </source>
</evidence>
<dbReference type="EnsemblMetazoa" id="XM_021053011.2">
    <property type="protein sequence ID" value="XP_020908670.1"/>
    <property type="gene ID" value="LOC110246646"/>
</dbReference>
<dbReference type="Pfam" id="PF18738">
    <property type="entry name" value="HEPN_DZIP3"/>
    <property type="match status" value="1"/>
</dbReference>
<evidence type="ECO:0000313" key="4">
    <source>
        <dbReference type="Proteomes" id="UP000887567"/>
    </source>
</evidence>
<accession>A0A913XRT1</accession>
<dbReference type="OrthoDB" id="2337140at2759"/>
<dbReference type="InterPro" id="IPR041249">
    <property type="entry name" value="HEPN_DZIP3"/>
</dbReference>
<keyword evidence="4" id="KW-1185">Reference proteome</keyword>
<feature type="compositionally biased region" description="Basic and acidic residues" evidence="1">
    <location>
        <begin position="136"/>
        <end position="177"/>
    </location>
</feature>
<feature type="compositionally biased region" description="Basic and acidic residues" evidence="1">
    <location>
        <begin position="1"/>
        <end position="16"/>
    </location>
</feature>
<sequence length="1636" mass="187822">MDSDKSDLLEKEDKEASQLAAKSGKKKKKKKKKKTSTTIEEGHSTSNEVSELCAGSIQPASQITPEEISESNVLHSEEINFLSPSKSEAKSSEEAIKDELERVYPDHDAITNLHEKSFISNQSSESTAKRKKNKKKDSLESKQVLSEEKESKLKIPKDSEKLIKSDSGSEKERKEVKVNAGGAKPKPSDEKSSSPSTDRKKKKKKKAGGFLLSDVNLSEPQNDSDKEKKDLKSSEKDTMKLCDTALSADSAERESDFKTFSKDTSLLESETREQNNLFKILIIYNGLGLDTLRKLFMKIHPSWSNKPDDAKNLDKGIMRLKHHELSRFNNGNINDWDVSLMTTVLLYSKECAKEIRLKPGYENAIRTVKEQKNQLISHMSTEQMTDDEFNTAWEKITKSLETIGASEGDIDEILTGDNLESAKFYRDMLLQEMALKDAVLHDIQAKMDMMGEEVAEKVAHRLVTKNGSKSEKQPRFQDLSGPRWDDWLRFCDNVQDFNHDNNNYILITDRMSSENLKHFSVLRSVPWKIVLDFDPSSEEYGMYHDFLRKEGKNSLIDMMTPEEIRRHHGSTISLARHLDSRKTQWLFVNGREKDSGANGGAQALYEWKSSSLKYVSRFLSCCSDPEAIDKLKPVICIILPFQRQTLPFLEVTMERLVENFHDDEFSLSFVGVKHENIHDLQRRFNIRLTTLPPSLLHLGLRDLLKVSTGKEYRMPTFQAKLSAKLTNHQYLFLQEYMHVLYDGCEDLPKVNSEDDQEKLNKILNDHKEAFLSGNWISFVSLYDNHDARRELSEEVRNHIQRLLEQGPTHSTILEIRHSPGTGGTTIARRVLWDLRKSYPCAIARLEDYKFDFDDDFHFINALADRISALQDICQMIPLILLDGNHSRIEALNTKLVRVLNSRGQRAVLLSCLHRSAKVTDDETNPETTDVHHRFFVKVKLEDSLADLRQFEEKYKDYIDKFKKESLSPSRVFHFPLLAMLKGLEGFDCKLKQIIFDSFDEMDGLRKEIAVVVAFIQIYASQSTPGSLLNKAFNQHIRQCGADKGVTYKDINQLITDHLLSLMVPARPSKHPKRSSSSSSAESYTLQHPLVAEMVLQRYFDTQKRNIFSLTRDFLEFPVFQDSEFFSLVNALFIRTRSSLPKSKFSILFEKLKSIDARDAAKVFCELAEKTSDAIVYAHAARFHAKNNPPHFKEAKHLISEAFKCNNAQTKKRIIYDFKGHILQSELKVMVEKNKIDSISELEELANEALQSYKNSRNWPLTFPWPLMGEVKVWISCIEWITKNKCDGDADRAFEFITSEAPPFFRTCVGDSLHLLDIVDDLVQKEANLAEPEEIQMQCNDLKISLLKTFKKDMTRRRSGRSRSGEKDQDIIRACKVLCSSDKFTKSSAVELKRLQVHYILNNVDQMETADYNIHVFLLKLLEDLMFTEKQSTRVDMARHLMKVCLLMTGSKHYSLDKGLSVADVWLQESGYDPMPYFYKMMIAFLMILDGNQVFYRSVFNKALEMCKEKSQNHCRRLVSTHFLKKTGEGMNRLMTKGALLAGEKEYPQNIEDFWTTQSRKKLKECKGRIRIRPKSGKRKQVYIELVEGNIELYVGKNADIGRVERDFTQGTMVYFVVSFNLEGPVANGITFKPTSS</sequence>
<reference evidence="3" key="1">
    <citation type="submission" date="2022-11" db="UniProtKB">
        <authorList>
            <consortium name="EnsemblMetazoa"/>
        </authorList>
    </citation>
    <scope>IDENTIFICATION</scope>
</reference>
<dbReference type="KEGG" id="epa:110246646"/>
<evidence type="ECO:0000313" key="3">
    <source>
        <dbReference type="EnsemblMetazoa" id="XP_020908670.1"/>
    </source>
</evidence>
<feature type="compositionally biased region" description="Basic residues" evidence="1">
    <location>
        <begin position="23"/>
        <end position="35"/>
    </location>
</feature>
<feature type="compositionally biased region" description="Basic and acidic residues" evidence="1">
    <location>
        <begin position="223"/>
        <end position="236"/>
    </location>
</feature>
<dbReference type="OMA" id="TQWLFVN"/>
<dbReference type="GeneID" id="110246646"/>
<evidence type="ECO:0000256" key="1">
    <source>
        <dbReference type="SAM" id="MobiDB-lite"/>
    </source>
</evidence>
<dbReference type="Pfam" id="PF24404">
    <property type="entry name" value="nSTAND_NTPase7"/>
    <property type="match status" value="1"/>
</dbReference>
<feature type="compositionally biased region" description="Polar residues" evidence="1">
    <location>
        <begin position="58"/>
        <end position="74"/>
    </location>
</feature>
<organism evidence="3 4">
    <name type="scientific">Exaiptasia diaphana</name>
    <name type="common">Tropical sea anemone</name>
    <name type="synonym">Aiptasia pulchella</name>
    <dbReference type="NCBI Taxonomy" id="2652724"/>
    <lineage>
        <taxon>Eukaryota</taxon>
        <taxon>Metazoa</taxon>
        <taxon>Cnidaria</taxon>
        <taxon>Anthozoa</taxon>
        <taxon>Hexacorallia</taxon>
        <taxon>Actiniaria</taxon>
        <taxon>Aiptasiidae</taxon>
        <taxon>Exaiptasia</taxon>
    </lineage>
</organism>
<dbReference type="RefSeq" id="XP_020908670.1">
    <property type="nucleotide sequence ID" value="XM_021053011.2"/>
</dbReference>
<feature type="domain" description="DZIP3-like HEPN" evidence="2">
    <location>
        <begin position="362"/>
        <end position="415"/>
    </location>
</feature>
<feature type="region of interest" description="Disordered" evidence="1">
    <location>
        <begin position="113"/>
        <end position="236"/>
    </location>
</feature>
<feature type="compositionally biased region" description="Polar residues" evidence="1">
    <location>
        <begin position="36"/>
        <end position="49"/>
    </location>
</feature>
<dbReference type="Proteomes" id="UP000887567">
    <property type="component" value="Unplaced"/>
</dbReference>
<name>A0A913XRT1_EXADI</name>
<proteinExistence type="predicted"/>
<feature type="region of interest" description="Disordered" evidence="1">
    <location>
        <begin position="1"/>
        <end position="75"/>
    </location>
</feature>
<dbReference type="PANTHER" id="PTHR16155:SF19">
    <property type="entry name" value="DED DOMAIN-CONTAINING PROTEIN"/>
    <property type="match status" value="1"/>
</dbReference>